<evidence type="ECO:0000313" key="2">
    <source>
        <dbReference type="EMBL" id="MBU2669052.1"/>
    </source>
</evidence>
<accession>A0ABS5Z046</accession>
<sequence length="190" mass="20242">MGRRWGLATAAAVVTVVLAFSGFTQWAMADAGLHDVGLPRVTGAPAESPVRTKIRATRVENGPLWSGGSQRGAGRHVVTLRTLEDLTTLNLTVRIAPADELSLGQVTTTVPGNRVVISAETQDDALLYHLALRHEHVLPAGGYDITVRFGGAAKDRDAVGDTYEVYADASRPLHVYGDFLPTGTDPSRQS</sequence>
<keyword evidence="3" id="KW-1185">Reference proteome</keyword>
<keyword evidence="1" id="KW-0732">Signal</keyword>
<dbReference type="RefSeq" id="WP_215793284.1">
    <property type="nucleotide sequence ID" value="NZ_JAHKKG010000013.1"/>
</dbReference>
<reference evidence="2 3" key="1">
    <citation type="submission" date="2021-06" db="EMBL/GenBank/DDBJ databases">
        <title>Actinoplanes lichenicola sp. nov., and Actinoplanes ovalisporus sp. nov., isolated from lichen in Thailand.</title>
        <authorList>
            <person name="Saeng-In P."/>
            <person name="Kanchanasin P."/>
            <person name="Yuki M."/>
            <person name="Kudo T."/>
            <person name="Ohkuma M."/>
            <person name="Phongsopitanun W."/>
            <person name="Tanasupawat S."/>
        </authorList>
    </citation>
    <scope>NUCLEOTIDE SEQUENCE [LARGE SCALE GENOMIC DNA]</scope>
    <source>
        <strain evidence="2 3">NBRC 110975</strain>
    </source>
</reference>
<dbReference type="Proteomes" id="UP001519654">
    <property type="component" value="Unassembled WGS sequence"/>
</dbReference>
<feature type="signal peptide" evidence="1">
    <location>
        <begin position="1"/>
        <end position="29"/>
    </location>
</feature>
<evidence type="ECO:0000313" key="3">
    <source>
        <dbReference type="Proteomes" id="UP001519654"/>
    </source>
</evidence>
<gene>
    <name evidence="2" type="ORF">KOI35_36625</name>
</gene>
<evidence type="ECO:0000256" key="1">
    <source>
        <dbReference type="SAM" id="SignalP"/>
    </source>
</evidence>
<proteinExistence type="predicted"/>
<feature type="chain" id="PRO_5045836344" evidence="1">
    <location>
        <begin position="30"/>
        <end position="190"/>
    </location>
</feature>
<dbReference type="EMBL" id="JAHKKG010000013">
    <property type="protein sequence ID" value="MBU2669052.1"/>
    <property type="molecule type" value="Genomic_DNA"/>
</dbReference>
<organism evidence="2 3">
    <name type="scientific">Paractinoplanes bogorensis</name>
    <dbReference type="NCBI Taxonomy" id="1610840"/>
    <lineage>
        <taxon>Bacteria</taxon>
        <taxon>Bacillati</taxon>
        <taxon>Actinomycetota</taxon>
        <taxon>Actinomycetes</taxon>
        <taxon>Micromonosporales</taxon>
        <taxon>Micromonosporaceae</taxon>
        <taxon>Paractinoplanes</taxon>
    </lineage>
</organism>
<protein>
    <submittedName>
        <fullName evidence="2">Uncharacterized protein</fullName>
    </submittedName>
</protein>
<name>A0ABS5Z046_9ACTN</name>
<comment type="caution">
    <text evidence="2">The sequence shown here is derived from an EMBL/GenBank/DDBJ whole genome shotgun (WGS) entry which is preliminary data.</text>
</comment>